<reference evidence="1 2" key="1">
    <citation type="submission" date="2020-07" db="EMBL/GenBank/DDBJ databases">
        <title>Sequencing the genomes of 1000 actinobacteria strains.</title>
        <authorList>
            <person name="Klenk H.-P."/>
        </authorList>
    </citation>
    <scope>NUCLEOTIDE SEQUENCE [LARGE SCALE GENOMIC DNA]</scope>
    <source>
        <strain evidence="1 2">DSM 45763</strain>
    </source>
</reference>
<proteinExistence type="predicted"/>
<accession>A0A852V9X8</accession>
<evidence type="ECO:0008006" key="3">
    <source>
        <dbReference type="Google" id="ProtNLM"/>
    </source>
</evidence>
<dbReference type="AlphaFoldDB" id="A0A852V9X8"/>
<keyword evidence="2" id="KW-1185">Reference proteome</keyword>
<name>A0A852V9X8_9ACTN</name>
<sequence length="36" mass="4293">MLETELDKGTVAHGWPDQTWTLARIKTLIRRRFHKS</sequence>
<dbReference type="Proteomes" id="UP000576393">
    <property type="component" value="Unassembled WGS sequence"/>
</dbReference>
<dbReference type="EMBL" id="JACCCO010000002">
    <property type="protein sequence ID" value="NYF42915.1"/>
    <property type="molecule type" value="Genomic_DNA"/>
</dbReference>
<organism evidence="1 2">
    <name type="scientific">Streptosporangium sandarakinum</name>
    <dbReference type="NCBI Taxonomy" id="1260955"/>
    <lineage>
        <taxon>Bacteria</taxon>
        <taxon>Bacillati</taxon>
        <taxon>Actinomycetota</taxon>
        <taxon>Actinomycetes</taxon>
        <taxon>Streptosporangiales</taxon>
        <taxon>Streptosporangiaceae</taxon>
        <taxon>Streptosporangium</taxon>
    </lineage>
</organism>
<gene>
    <name evidence="1" type="ORF">HDA43_005116</name>
</gene>
<comment type="caution">
    <text evidence="1">The sequence shown here is derived from an EMBL/GenBank/DDBJ whole genome shotgun (WGS) entry which is preliminary data.</text>
</comment>
<evidence type="ECO:0000313" key="2">
    <source>
        <dbReference type="Proteomes" id="UP000576393"/>
    </source>
</evidence>
<evidence type="ECO:0000313" key="1">
    <source>
        <dbReference type="EMBL" id="NYF42915.1"/>
    </source>
</evidence>
<protein>
    <recommendedName>
        <fullName evidence="3">Transposase</fullName>
    </recommendedName>
</protein>